<dbReference type="GO" id="GO:0016020">
    <property type="term" value="C:membrane"/>
    <property type="evidence" value="ECO:0007669"/>
    <property type="project" value="UniProtKB-SubCell"/>
</dbReference>
<keyword evidence="2 5" id="KW-0812">Transmembrane</keyword>
<keyword evidence="4 5" id="KW-0472">Membrane</keyword>
<feature type="domain" description="O-antigen ligase-related" evidence="6">
    <location>
        <begin position="223"/>
        <end position="353"/>
    </location>
</feature>
<proteinExistence type="predicted"/>
<evidence type="ECO:0000313" key="7">
    <source>
        <dbReference type="EMBL" id="TBT91466.1"/>
    </source>
</evidence>
<dbReference type="OrthoDB" id="4391260at2"/>
<feature type="transmembrane region" description="Helical" evidence="5">
    <location>
        <begin position="231"/>
        <end position="247"/>
    </location>
</feature>
<feature type="transmembrane region" description="Helical" evidence="5">
    <location>
        <begin position="207"/>
        <end position="225"/>
    </location>
</feature>
<evidence type="ECO:0000256" key="2">
    <source>
        <dbReference type="ARBA" id="ARBA00022692"/>
    </source>
</evidence>
<dbReference type="AlphaFoldDB" id="A0A4Q9KIC2"/>
<keyword evidence="8" id="KW-1185">Reference proteome</keyword>
<dbReference type="InterPro" id="IPR051533">
    <property type="entry name" value="WaaL-like"/>
</dbReference>
<evidence type="ECO:0000259" key="6">
    <source>
        <dbReference type="Pfam" id="PF04932"/>
    </source>
</evidence>
<comment type="subcellular location">
    <subcellularLocation>
        <location evidence="1">Membrane</location>
        <topology evidence="1">Multi-pass membrane protein</topology>
    </subcellularLocation>
</comment>
<evidence type="ECO:0000256" key="3">
    <source>
        <dbReference type="ARBA" id="ARBA00022989"/>
    </source>
</evidence>
<feature type="transmembrane region" description="Helical" evidence="5">
    <location>
        <begin position="113"/>
        <end position="131"/>
    </location>
</feature>
<sequence>MVLVSLLIVDGPKPLDGNGVLDMGHRPSRRSMLPQFTRGSAAPLLVTAIPLIAGIQGLAGPARAACVGLAYFALLGVIAARKRLLVPTPISLLVCFGFVAAASALASPDPESTLLRAVAFLALILCAFLAAERTALRQLGSVAFVLLPMSLSVLALALLAISPAQVLSARDGFVQLMLPHLSLHPNTLGAVVAVGVVTAFGRATAPAARRWVWLAVLAVEIPVLLLTYSRSSLLDVAVGVLVFAYVVGRATPLLLGAGVIAVVVVATSGDALVSLLLRTQDVGAIVGLSGRRAIWDVALDAWLSHPIRGVGYGEGAPSVLESSDIYQSYSVSTTDNFMLDALIETGPIGAIMVLGVYVSTLLGVRAGRRGLIAGEASRRLGAEFAAVCAMILVHALGSGGVGRFHVLAVLLVFSVVGLWRSRGVK</sequence>
<feature type="transmembrane region" description="Helical" evidence="5">
    <location>
        <begin position="61"/>
        <end position="78"/>
    </location>
</feature>
<feature type="transmembrane region" description="Helical" evidence="5">
    <location>
        <begin position="143"/>
        <end position="161"/>
    </location>
</feature>
<dbReference type="EMBL" id="SDMR01000026">
    <property type="protein sequence ID" value="TBT91466.1"/>
    <property type="molecule type" value="Genomic_DNA"/>
</dbReference>
<feature type="transmembrane region" description="Helical" evidence="5">
    <location>
        <begin position="90"/>
        <end position="107"/>
    </location>
</feature>
<dbReference type="Pfam" id="PF04932">
    <property type="entry name" value="Wzy_C"/>
    <property type="match status" value="1"/>
</dbReference>
<evidence type="ECO:0000256" key="5">
    <source>
        <dbReference type="SAM" id="Phobius"/>
    </source>
</evidence>
<feature type="transmembrane region" description="Helical" evidence="5">
    <location>
        <begin position="379"/>
        <end position="396"/>
    </location>
</feature>
<name>A0A4Q9KIC2_PROTD</name>
<accession>A0A4Q9KIC2</accession>
<comment type="caution">
    <text evidence="7">The sequence shown here is derived from an EMBL/GenBank/DDBJ whole genome shotgun (WGS) entry which is preliminary data.</text>
</comment>
<dbReference type="PANTHER" id="PTHR37422:SF13">
    <property type="entry name" value="LIPOPOLYSACCHARIDE BIOSYNTHESIS PROTEIN PA4999-RELATED"/>
    <property type="match status" value="1"/>
</dbReference>
<keyword evidence="3 5" id="KW-1133">Transmembrane helix</keyword>
<organism evidence="7 8">
    <name type="scientific">Propioniciclava tarda</name>
    <dbReference type="NCBI Taxonomy" id="433330"/>
    <lineage>
        <taxon>Bacteria</taxon>
        <taxon>Bacillati</taxon>
        <taxon>Actinomycetota</taxon>
        <taxon>Actinomycetes</taxon>
        <taxon>Propionibacteriales</taxon>
        <taxon>Propionibacteriaceae</taxon>
        <taxon>Propioniciclava</taxon>
    </lineage>
</organism>
<protein>
    <recommendedName>
        <fullName evidence="6">O-antigen ligase-related domain-containing protein</fullName>
    </recommendedName>
</protein>
<gene>
    <name evidence="7" type="ORF">ET996_13870</name>
</gene>
<feature type="transmembrane region" description="Helical" evidence="5">
    <location>
        <begin position="254"/>
        <end position="277"/>
    </location>
</feature>
<evidence type="ECO:0000256" key="1">
    <source>
        <dbReference type="ARBA" id="ARBA00004141"/>
    </source>
</evidence>
<dbReference type="PANTHER" id="PTHR37422">
    <property type="entry name" value="TEICHURONIC ACID BIOSYNTHESIS PROTEIN TUAE"/>
    <property type="match status" value="1"/>
</dbReference>
<feature type="transmembrane region" description="Helical" evidence="5">
    <location>
        <begin position="181"/>
        <end position="200"/>
    </location>
</feature>
<feature type="transmembrane region" description="Helical" evidence="5">
    <location>
        <begin position="36"/>
        <end position="55"/>
    </location>
</feature>
<evidence type="ECO:0000313" key="8">
    <source>
        <dbReference type="Proteomes" id="UP000291933"/>
    </source>
</evidence>
<feature type="transmembrane region" description="Helical" evidence="5">
    <location>
        <begin position="402"/>
        <end position="419"/>
    </location>
</feature>
<dbReference type="Proteomes" id="UP000291933">
    <property type="component" value="Unassembled WGS sequence"/>
</dbReference>
<evidence type="ECO:0000256" key="4">
    <source>
        <dbReference type="ARBA" id="ARBA00023136"/>
    </source>
</evidence>
<dbReference type="InterPro" id="IPR007016">
    <property type="entry name" value="O-antigen_ligase-rel_domated"/>
</dbReference>
<feature type="transmembrane region" description="Helical" evidence="5">
    <location>
        <begin position="348"/>
        <end position="367"/>
    </location>
</feature>
<reference evidence="7 8" key="1">
    <citation type="submission" date="2019-01" db="EMBL/GenBank/DDBJ databases">
        <title>Lactibacter flavus gen. nov., sp. nov., a novel bacterium of the family Propionibacteriaceae isolated from raw milk and dairy products.</title>
        <authorList>
            <person name="Huptas C."/>
            <person name="Wenning M."/>
            <person name="Breitenwieser F."/>
            <person name="Doll E."/>
            <person name="Von Neubeck M."/>
            <person name="Busse H.-J."/>
            <person name="Scherer S."/>
        </authorList>
    </citation>
    <scope>NUCLEOTIDE SEQUENCE [LARGE SCALE GENOMIC DNA]</scope>
    <source>
        <strain evidence="7 8">DSM 22130</strain>
    </source>
</reference>